<keyword evidence="2" id="KW-1185">Reference proteome</keyword>
<accession>A0ACA9YEQ5</accession>
<sequence>MIEYLILTLVVFIVVKKIHHYRLSQKWSCKPAFKVDGGLSYLISLKREHDSGFALERGLERFQKVQKKTITRSIWGRQVIETIAGENIKALISTQFNDYSIGHRHVVFKPLLGNGIFASEGDRWKTSRELLKPQFVRDQISHVTMMETHFKNLAYSIKHQNGFFDLQDLFHKLTFDVATEFLFGESTRTLVSDSNNQGFSKAFNVVQDIITMKMMLGPVHFLYCPKEYKDSLKIIHESVGYYVDKALNVSEKDLNSVKGYVFLYELVKQTTDPKILQDELLSIMLAGRNTTSSLLSFLFFELSRNPQVWTKLKQEIDESFDNDLEKITFESMKRCTYLKYCINETLRMYPPVSRNLRVASKNTTIPRGGGPTEQSPVFVTKGTVVLFNLYDCHRTEHFGEFVDTFNPDRWKDLKPGSNFLPFGTGPRICLGQQFALTEASYFTIRILQTFSNVTSITSEYPPKKVTNATMRLYNGLQVKFDCET</sequence>
<comment type="caution">
    <text evidence="1">The sequence shown here is derived from an EMBL/GenBank/DDBJ whole genome shotgun (WGS) entry which is preliminary data.</text>
</comment>
<name>A0ACA9YEQ5_9ASCO</name>
<organism evidence="1 2">
    <name type="scientific">[Candida] jaroonii</name>
    <dbReference type="NCBI Taxonomy" id="467808"/>
    <lineage>
        <taxon>Eukaryota</taxon>
        <taxon>Fungi</taxon>
        <taxon>Dikarya</taxon>
        <taxon>Ascomycota</taxon>
        <taxon>Saccharomycotina</taxon>
        <taxon>Pichiomycetes</taxon>
        <taxon>Debaryomycetaceae</taxon>
        <taxon>Yamadazyma</taxon>
    </lineage>
</organism>
<proteinExistence type="predicted"/>
<dbReference type="EMBL" id="CALSDN010000015">
    <property type="protein sequence ID" value="CAH6723395.1"/>
    <property type="molecule type" value="Genomic_DNA"/>
</dbReference>
<dbReference type="Proteomes" id="UP001152531">
    <property type="component" value="Unassembled WGS sequence"/>
</dbReference>
<evidence type="ECO:0000313" key="2">
    <source>
        <dbReference type="Proteomes" id="UP001152531"/>
    </source>
</evidence>
<reference evidence="1" key="1">
    <citation type="submission" date="2022-06" db="EMBL/GenBank/DDBJ databases">
        <authorList>
            <person name="Legras J.-L."/>
            <person name="Devillers H."/>
            <person name="Grondin C."/>
        </authorList>
    </citation>
    <scope>NUCLEOTIDE SEQUENCE</scope>
    <source>
        <strain evidence="1">CLIB 1444</strain>
    </source>
</reference>
<protein>
    <submittedName>
        <fullName evidence="1">Cytochrome P450 52A13</fullName>
    </submittedName>
</protein>
<evidence type="ECO:0000313" key="1">
    <source>
        <dbReference type="EMBL" id="CAH6723395.1"/>
    </source>
</evidence>
<gene>
    <name evidence="1" type="ORF">CLIB1444_15S00342</name>
</gene>